<proteinExistence type="predicted"/>
<evidence type="ECO:0000256" key="2">
    <source>
        <dbReference type="SAM" id="Phobius"/>
    </source>
</evidence>
<keyword evidence="3" id="KW-0732">Signal</keyword>
<feature type="chain" id="PRO_5037250477" evidence="3">
    <location>
        <begin position="26"/>
        <end position="139"/>
    </location>
</feature>
<organism evidence="4 5">
    <name type="scientific">Marinobacterium nitratireducens</name>
    <dbReference type="NCBI Taxonomy" id="518897"/>
    <lineage>
        <taxon>Bacteria</taxon>
        <taxon>Pseudomonadati</taxon>
        <taxon>Pseudomonadota</taxon>
        <taxon>Gammaproteobacteria</taxon>
        <taxon>Oceanospirillales</taxon>
        <taxon>Oceanospirillaceae</taxon>
        <taxon>Marinobacterium</taxon>
    </lineage>
</organism>
<evidence type="ECO:0000256" key="1">
    <source>
        <dbReference type="SAM" id="MobiDB-lite"/>
    </source>
</evidence>
<name>A0A918DXC5_9GAMM</name>
<feature type="compositionally biased region" description="Basic and acidic residues" evidence="1">
    <location>
        <begin position="63"/>
        <end position="99"/>
    </location>
</feature>
<evidence type="ECO:0000256" key="3">
    <source>
        <dbReference type="SAM" id="SignalP"/>
    </source>
</evidence>
<keyword evidence="2" id="KW-0812">Transmembrane</keyword>
<comment type="caution">
    <text evidence="4">The sequence shown here is derived from an EMBL/GenBank/DDBJ whole genome shotgun (WGS) entry which is preliminary data.</text>
</comment>
<dbReference type="EMBL" id="BMLT01000012">
    <property type="protein sequence ID" value="GGO87010.1"/>
    <property type="molecule type" value="Genomic_DNA"/>
</dbReference>
<feature type="transmembrane region" description="Helical" evidence="2">
    <location>
        <begin position="35"/>
        <end position="54"/>
    </location>
</feature>
<keyword evidence="2" id="KW-0472">Membrane</keyword>
<keyword evidence="5" id="KW-1185">Reference proteome</keyword>
<reference evidence="4 5" key="1">
    <citation type="journal article" date="2014" name="Int. J. Syst. Evol. Microbiol.">
        <title>Complete genome sequence of Corynebacterium casei LMG S-19264T (=DSM 44701T), isolated from a smear-ripened cheese.</title>
        <authorList>
            <consortium name="US DOE Joint Genome Institute (JGI-PGF)"/>
            <person name="Walter F."/>
            <person name="Albersmeier A."/>
            <person name="Kalinowski J."/>
            <person name="Ruckert C."/>
        </authorList>
    </citation>
    <scope>NUCLEOTIDE SEQUENCE [LARGE SCALE GENOMIC DNA]</scope>
    <source>
        <strain evidence="4 5">CGMCC 1.7286</strain>
    </source>
</reference>
<sequence>MRTLLSTILAVSLVLASLNAMPVRAESDDDDNMKAAGAAAAITAVIIGTMAIQAHKDRKDKKKHQDDHRYGHRYEQGRHGDRDHHYHGSYRYRHDDDRHRSNRPKQWHPKRGVTCYRNLRQCYQAGSGYSARWTRREFH</sequence>
<keyword evidence="2" id="KW-1133">Transmembrane helix</keyword>
<evidence type="ECO:0000313" key="4">
    <source>
        <dbReference type="EMBL" id="GGO87010.1"/>
    </source>
</evidence>
<feature type="compositionally biased region" description="Basic residues" evidence="1">
    <location>
        <begin position="100"/>
        <end position="109"/>
    </location>
</feature>
<protein>
    <submittedName>
        <fullName evidence="4">Uncharacterized protein</fullName>
    </submittedName>
</protein>
<dbReference type="Proteomes" id="UP000599578">
    <property type="component" value="Unassembled WGS sequence"/>
</dbReference>
<dbReference type="AlphaFoldDB" id="A0A918DXC5"/>
<accession>A0A918DXC5</accession>
<dbReference type="RefSeq" id="WP_188862326.1">
    <property type="nucleotide sequence ID" value="NZ_BMLT01000012.1"/>
</dbReference>
<evidence type="ECO:0000313" key="5">
    <source>
        <dbReference type="Proteomes" id="UP000599578"/>
    </source>
</evidence>
<feature type="signal peptide" evidence="3">
    <location>
        <begin position="1"/>
        <end position="25"/>
    </location>
</feature>
<feature type="region of interest" description="Disordered" evidence="1">
    <location>
        <begin position="53"/>
        <end position="109"/>
    </location>
</feature>
<gene>
    <name evidence="4" type="ORF">GCM10011348_39200</name>
</gene>